<evidence type="ECO:0000313" key="1">
    <source>
        <dbReference type="EMBL" id="UQA95646.1"/>
    </source>
</evidence>
<proteinExistence type="predicted"/>
<dbReference type="RefSeq" id="WP_248866559.1">
    <property type="nucleotide sequence ID" value="NZ_CP086322.1"/>
</dbReference>
<evidence type="ECO:0000313" key="2">
    <source>
        <dbReference type="Proteomes" id="UP000830115"/>
    </source>
</evidence>
<organism evidence="1 2">
    <name type="scientific">Streptomyces halobius</name>
    <dbReference type="NCBI Taxonomy" id="2879846"/>
    <lineage>
        <taxon>Bacteria</taxon>
        <taxon>Bacillati</taxon>
        <taxon>Actinomycetota</taxon>
        <taxon>Actinomycetes</taxon>
        <taxon>Kitasatosporales</taxon>
        <taxon>Streptomycetaceae</taxon>
        <taxon>Streptomyces</taxon>
    </lineage>
</organism>
<reference evidence="1" key="1">
    <citation type="submission" date="2021-10" db="EMBL/GenBank/DDBJ databases">
        <title>Streptomyces nigrumlapis sp.nov.,an antimicrobial producing actinobacterium isolated from Black Gobi rocks.</title>
        <authorList>
            <person name="Wen Y."/>
            <person name="Zhang W."/>
            <person name="Liu X.G."/>
        </authorList>
    </citation>
    <scope>NUCLEOTIDE SEQUENCE</scope>
    <source>
        <strain evidence="1">ST13-2-2</strain>
    </source>
</reference>
<sequence>MGAIQQPTTAMGPYKTEIRRESFYLTVTGPTAELRAERVDRDTMRVPVADVPCILAALDQVTGHLAWREWTGAPRTGTVAVTRDGDSLLIRPGAPVYDQRWDDEQGDDTNVMTEVAYEDVDDLRAQLTEQL</sequence>
<name>A0ABY4MCY8_9ACTN</name>
<keyword evidence="2" id="KW-1185">Reference proteome</keyword>
<dbReference type="Proteomes" id="UP000830115">
    <property type="component" value="Chromosome"/>
</dbReference>
<dbReference type="EMBL" id="CP086322">
    <property type="protein sequence ID" value="UQA95646.1"/>
    <property type="molecule type" value="Genomic_DNA"/>
</dbReference>
<gene>
    <name evidence="1" type="ORF">K9S39_30660</name>
</gene>
<protein>
    <submittedName>
        <fullName evidence="1">Uncharacterized protein</fullName>
    </submittedName>
</protein>
<accession>A0ABY4MCY8</accession>